<evidence type="ECO:0000256" key="1">
    <source>
        <dbReference type="ARBA" id="ARBA00023015"/>
    </source>
</evidence>
<evidence type="ECO:0000313" key="5">
    <source>
        <dbReference type="EMBL" id="KAK5054003.1"/>
    </source>
</evidence>
<dbReference type="PANTHER" id="PTHR47840">
    <property type="entry name" value="ZN(II)2CYS6 TRANSCRIPTION FACTOR (EUROFUNG)-RELATED"/>
    <property type="match status" value="1"/>
</dbReference>
<dbReference type="GO" id="GO:0008270">
    <property type="term" value="F:zinc ion binding"/>
    <property type="evidence" value="ECO:0007669"/>
    <property type="project" value="InterPro"/>
</dbReference>
<comment type="caution">
    <text evidence="5">The sequence shown here is derived from an EMBL/GenBank/DDBJ whole genome shotgun (WGS) entry which is preliminary data.</text>
</comment>
<sequence length="492" mass="54616">MEKLAESAIKMVTTNDELLGILEGLETIILEAFYHVDSGNVRRAWITMRRAAMAAQLMGLHRPSQHRFKVINDETDLDPEAMWACIVFLERLLSLLLGLPTSTAAADIVPRAIMGIPSRNGDMPTLVVDVTAKILHRNEINVAHEALELTQEADRKLINMTEQMPSDFWRPLALEGLEKDSDEAFWEIRRCWDHMCYYTLVVQLHLPYMVCPSHVSQNLYSRIACVNASREILTREIAVRTFNQNTPYYRLGDFMALVAGLTLMLAHIVSHGSDKVDNLLAHQRLADRAVVLRALECMQSMSEVHEDLLAAKCATLLKHLLAAEAQTAQGHSHPSNKTLCPSGSCEDEDYVLTIMVPYVGAIRIARGGVTTIASLKTAQDQGADEDVRIGCLQIVQDNSPGREALNTADGSYGDDGSLNVAMDSINATSTEEHTTLIAQYMSEDLFMQQDQMFPDAAASMDDWVFQGFDTAFFDVLTREAERPLPDSDGTGS</sequence>
<keyword evidence="6" id="KW-1185">Reference proteome</keyword>
<evidence type="ECO:0000256" key="3">
    <source>
        <dbReference type="ARBA" id="ARBA00023242"/>
    </source>
</evidence>
<organism evidence="5 6">
    <name type="scientific">Exophiala bonariae</name>
    <dbReference type="NCBI Taxonomy" id="1690606"/>
    <lineage>
        <taxon>Eukaryota</taxon>
        <taxon>Fungi</taxon>
        <taxon>Dikarya</taxon>
        <taxon>Ascomycota</taxon>
        <taxon>Pezizomycotina</taxon>
        <taxon>Eurotiomycetes</taxon>
        <taxon>Chaetothyriomycetidae</taxon>
        <taxon>Chaetothyriales</taxon>
        <taxon>Herpotrichiellaceae</taxon>
        <taxon>Exophiala</taxon>
    </lineage>
</organism>
<keyword evidence="2" id="KW-0804">Transcription</keyword>
<feature type="domain" description="Xylanolytic transcriptional activator regulatory" evidence="4">
    <location>
        <begin position="44"/>
        <end position="123"/>
    </location>
</feature>
<dbReference type="SMART" id="SM00906">
    <property type="entry name" value="Fungal_trans"/>
    <property type="match status" value="1"/>
</dbReference>
<accession>A0AAV9NBZ4</accession>
<gene>
    <name evidence="5" type="ORF">LTR84_001965</name>
</gene>
<dbReference type="AlphaFoldDB" id="A0AAV9NBZ4"/>
<reference evidence="5 6" key="1">
    <citation type="submission" date="2023-08" db="EMBL/GenBank/DDBJ databases">
        <title>Black Yeasts Isolated from many extreme environments.</title>
        <authorList>
            <person name="Coleine C."/>
            <person name="Stajich J.E."/>
            <person name="Selbmann L."/>
        </authorList>
    </citation>
    <scope>NUCLEOTIDE SEQUENCE [LARGE SCALE GENOMIC DNA]</scope>
    <source>
        <strain evidence="5 6">CCFEE 5792</strain>
    </source>
</reference>
<name>A0AAV9NBZ4_9EURO</name>
<dbReference type="GeneID" id="89970181"/>
<dbReference type="GO" id="GO:0006351">
    <property type="term" value="P:DNA-templated transcription"/>
    <property type="evidence" value="ECO:0007669"/>
    <property type="project" value="InterPro"/>
</dbReference>
<dbReference type="InterPro" id="IPR007219">
    <property type="entry name" value="XnlR_reg_dom"/>
</dbReference>
<keyword evidence="3" id="KW-0539">Nucleus</keyword>
<dbReference type="PANTHER" id="PTHR47840:SF1">
    <property type="entry name" value="ZN(II)2CYS6 TRANSCRIPTION FACTOR (EUROFUNG)"/>
    <property type="match status" value="1"/>
</dbReference>
<dbReference type="Proteomes" id="UP001358417">
    <property type="component" value="Unassembled WGS sequence"/>
</dbReference>
<dbReference type="RefSeq" id="XP_064707128.1">
    <property type="nucleotide sequence ID" value="XM_064845583.1"/>
</dbReference>
<keyword evidence="1" id="KW-0805">Transcription regulation</keyword>
<evidence type="ECO:0000256" key="2">
    <source>
        <dbReference type="ARBA" id="ARBA00023163"/>
    </source>
</evidence>
<evidence type="ECO:0000259" key="4">
    <source>
        <dbReference type="SMART" id="SM00906"/>
    </source>
</evidence>
<protein>
    <recommendedName>
        <fullName evidence="4">Xylanolytic transcriptional activator regulatory domain-containing protein</fullName>
    </recommendedName>
</protein>
<dbReference type="GO" id="GO:0003677">
    <property type="term" value="F:DNA binding"/>
    <property type="evidence" value="ECO:0007669"/>
    <property type="project" value="InterPro"/>
</dbReference>
<dbReference type="CDD" id="cd12148">
    <property type="entry name" value="fungal_TF_MHR"/>
    <property type="match status" value="1"/>
</dbReference>
<proteinExistence type="predicted"/>
<dbReference type="EMBL" id="JAVRRD010000011">
    <property type="protein sequence ID" value="KAK5054003.1"/>
    <property type="molecule type" value="Genomic_DNA"/>
</dbReference>
<evidence type="ECO:0000313" key="6">
    <source>
        <dbReference type="Proteomes" id="UP001358417"/>
    </source>
</evidence>